<dbReference type="Proteomes" id="UP000076574">
    <property type="component" value="Unassembled WGS sequence"/>
</dbReference>
<dbReference type="PANTHER" id="PTHR43762">
    <property type="entry name" value="L-GULONOLACTONE OXIDASE"/>
    <property type="match status" value="1"/>
</dbReference>
<comment type="caution">
    <text evidence="4">The sequence shown here is derived from an EMBL/GenBank/DDBJ whole genome shotgun (WGS) entry which is preliminary data.</text>
</comment>
<evidence type="ECO:0000256" key="2">
    <source>
        <dbReference type="ARBA" id="ARBA00023002"/>
    </source>
</evidence>
<keyword evidence="1" id="KW-0285">Flavoprotein</keyword>
<sequence>MMLSGWGRYPVLSCTARKVRGEADVIKLMASTTSLIARGAGRAYGDAALNSQMTLLMEGSDRILFFDEETGRLTCEAGVLLADILNVFVPQGWFPPVTPGTQYVTVGGMIASDVHGKNHHGAGSFGEYVESLDLAVSDGRTLRCADDENTDLFNATIGGMGLTGVILRATFRMLRIETDLIVQETIRANNLREAFDVLESSLSATYSVAWIDSLAQGDKLGRSVVFTGEHLAAAELPKDRASVPFSAKLPNGRKVPFDFPGMTLNKFSVSAFNALYVGSRRFGRSLINFQPYFYPLDSIAEWNRIYGRAGFVQYQVAFPRESSFEGISAILRTASDYGLGSFLSVLKLCGRQRNSPLSFPREGYTLTLDYPIRARTFSMLLELDRIVDDHEGRIYLAKDARMGARMLERGYPRIAEFAAVRQRFDPDRKMRSLLSDRLGI</sequence>
<reference evidence="4 5" key="1">
    <citation type="submission" date="2016-03" db="EMBL/GenBank/DDBJ databases">
        <title>Microsymbionts genomes from the relict species Vavilovia formosa (Stev.) Fed.</title>
        <authorList>
            <person name="Kopat V."/>
            <person name="Chirak E."/>
            <person name="Kimeklis A."/>
            <person name="Andronov E."/>
        </authorList>
    </citation>
    <scope>NUCLEOTIDE SEQUENCE [LARGE SCALE GENOMIC DNA]</scope>
    <source>
        <strain evidence="4 5">Vaf07</strain>
    </source>
</reference>
<dbReference type="InterPro" id="IPR016166">
    <property type="entry name" value="FAD-bd_PCMH"/>
</dbReference>
<dbReference type="PANTHER" id="PTHR43762:SF5">
    <property type="entry name" value="FAD-BINDING PCMH-TYPE DOMAIN-CONTAINING PROTEIN"/>
    <property type="match status" value="1"/>
</dbReference>
<keyword evidence="5" id="KW-1185">Reference proteome</keyword>
<keyword evidence="2" id="KW-0560">Oxidoreductase</keyword>
<dbReference type="STRING" id="943830.A4A58_09065"/>
<dbReference type="AlphaFoldDB" id="A0A163YIR3"/>
<accession>A0A163YIR3</accession>
<evidence type="ECO:0000259" key="3">
    <source>
        <dbReference type="PROSITE" id="PS51387"/>
    </source>
</evidence>
<dbReference type="InterPro" id="IPR016169">
    <property type="entry name" value="FAD-bd_PCMH_sub2"/>
</dbReference>
<dbReference type="InterPro" id="IPR007173">
    <property type="entry name" value="ALO_C"/>
</dbReference>
<gene>
    <name evidence="4" type="ORF">A4A58_09065</name>
</gene>
<organism evidence="4 5">
    <name type="scientific">Tardiphaga robiniae</name>
    <dbReference type="NCBI Taxonomy" id="943830"/>
    <lineage>
        <taxon>Bacteria</taxon>
        <taxon>Pseudomonadati</taxon>
        <taxon>Pseudomonadota</taxon>
        <taxon>Alphaproteobacteria</taxon>
        <taxon>Hyphomicrobiales</taxon>
        <taxon>Nitrobacteraceae</taxon>
        <taxon>Tardiphaga</taxon>
    </lineage>
</organism>
<feature type="domain" description="FAD-binding PCMH-type" evidence="3">
    <location>
        <begin position="8"/>
        <end position="176"/>
    </location>
</feature>
<keyword evidence="1" id="KW-0274">FAD</keyword>
<dbReference type="SUPFAM" id="SSF56176">
    <property type="entry name" value="FAD-binding/transporter-associated domain-like"/>
    <property type="match status" value="1"/>
</dbReference>
<dbReference type="Pfam" id="PF04030">
    <property type="entry name" value="ALO"/>
    <property type="match status" value="1"/>
</dbReference>
<dbReference type="GO" id="GO:0016020">
    <property type="term" value="C:membrane"/>
    <property type="evidence" value="ECO:0007669"/>
    <property type="project" value="InterPro"/>
</dbReference>
<name>A0A163YIR3_9BRAD</name>
<dbReference type="PROSITE" id="PS51387">
    <property type="entry name" value="FAD_PCMH"/>
    <property type="match status" value="1"/>
</dbReference>
<evidence type="ECO:0000313" key="5">
    <source>
        <dbReference type="Proteomes" id="UP000076574"/>
    </source>
</evidence>
<dbReference type="Gene3D" id="1.10.45.10">
    <property type="entry name" value="Vanillyl-alcohol Oxidase, Chain A, domain 4"/>
    <property type="match status" value="1"/>
</dbReference>
<dbReference type="InterPro" id="IPR010031">
    <property type="entry name" value="FAD_lactone_oxidase-like"/>
</dbReference>
<dbReference type="GO" id="GO:0071949">
    <property type="term" value="F:FAD binding"/>
    <property type="evidence" value="ECO:0007669"/>
    <property type="project" value="InterPro"/>
</dbReference>
<proteinExistence type="predicted"/>
<dbReference type="GO" id="GO:0003885">
    <property type="term" value="F:D-arabinono-1,4-lactone oxidase activity"/>
    <property type="evidence" value="ECO:0007669"/>
    <property type="project" value="InterPro"/>
</dbReference>
<protein>
    <recommendedName>
        <fullName evidence="3">FAD-binding PCMH-type domain-containing protein</fullName>
    </recommendedName>
</protein>
<dbReference type="Pfam" id="PF01565">
    <property type="entry name" value="FAD_binding_4"/>
    <property type="match status" value="1"/>
</dbReference>
<dbReference type="InterPro" id="IPR006094">
    <property type="entry name" value="Oxid_FAD_bind_N"/>
</dbReference>
<evidence type="ECO:0000313" key="4">
    <source>
        <dbReference type="EMBL" id="KZD22199.1"/>
    </source>
</evidence>
<dbReference type="InterPro" id="IPR016171">
    <property type="entry name" value="Vanillyl_alc_oxidase_C-sub2"/>
</dbReference>
<dbReference type="EMBL" id="LVYV01000023">
    <property type="protein sequence ID" value="KZD22199.1"/>
    <property type="molecule type" value="Genomic_DNA"/>
</dbReference>
<dbReference type="Gene3D" id="3.30.465.10">
    <property type="match status" value="1"/>
</dbReference>
<evidence type="ECO:0000256" key="1">
    <source>
        <dbReference type="ARBA" id="ARBA00022827"/>
    </source>
</evidence>
<dbReference type="InterPro" id="IPR036318">
    <property type="entry name" value="FAD-bd_PCMH-like_sf"/>
</dbReference>